<reference evidence="3" key="1">
    <citation type="journal article" date="2019" name="Int. J. Syst. Evol. Microbiol.">
        <title>The Global Catalogue of Microorganisms (GCM) 10K type strain sequencing project: providing services to taxonomists for standard genome sequencing and annotation.</title>
        <authorList>
            <consortium name="The Broad Institute Genomics Platform"/>
            <consortium name="The Broad Institute Genome Sequencing Center for Infectious Disease"/>
            <person name="Wu L."/>
            <person name="Ma J."/>
        </authorList>
    </citation>
    <scope>NUCLEOTIDE SEQUENCE [LARGE SCALE GENOMIC DNA]</scope>
    <source>
        <strain evidence="3">JCM 1405</strain>
    </source>
</reference>
<dbReference type="Proteomes" id="UP001500339">
    <property type="component" value="Unassembled WGS sequence"/>
</dbReference>
<feature type="transmembrane region" description="Helical" evidence="1">
    <location>
        <begin position="86"/>
        <end position="108"/>
    </location>
</feature>
<feature type="transmembrane region" description="Helical" evidence="1">
    <location>
        <begin position="16"/>
        <end position="35"/>
    </location>
</feature>
<dbReference type="EMBL" id="BAAACF010000001">
    <property type="protein sequence ID" value="GAA0720976.1"/>
    <property type="molecule type" value="Genomic_DNA"/>
</dbReference>
<accession>A0ABP3TYW9</accession>
<dbReference type="RefSeq" id="WP_343767495.1">
    <property type="nucleotide sequence ID" value="NZ_BAAACF010000001.1"/>
</dbReference>
<proteinExistence type="predicted"/>
<feature type="transmembrane region" description="Helical" evidence="1">
    <location>
        <begin position="120"/>
        <end position="144"/>
    </location>
</feature>
<organism evidence="2 3">
    <name type="scientific">Clostridium malenominatum</name>
    <dbReference type="NCBI Taxonomy" id="1539"/>
    <lineage>
        <taxon>Bacteria</taxon>
        <taxon>Bacillati</taxon>
        <taxon>Bacillota</taxon>
        <taxon>Clostridia</taxon>
        <taxon>Eubacteriales</taxon>
        <taxon>Clostridiaceae</taxon>
        <taxon>Clostridium</taxon>
    </lineage>
</organism>
<evidence type="ECO:0000313" key="3">
    <source>
        <dbReference type="Proteomes" id="UP001500339"/>
    </source>
</evidence>
<gene>
    <name evidence="2" type="ORF">GCM10008905_10820</name>
</gene>
<keyword evidence="1" id="KW-0812">Transmembrane</keyword>
<evidence type="ECO:0000313" key="2">
    <source>
        <dbReference type="EMBL" id="GAA0720976.1"/>
    </source>
</evidence>
<feature type="transmembrane region" description="Helical" evidence="1">
    <location>
        <begin position="47"/>
        <end position="65"/>
    </location>
</feature>
<protein>
    <submittedName>
        <fullName evidence="2">Uncharacterized protein</fullName>
    </submittedName>
</protein>
<comment type="caution">
    <text evidence="2">The sequence shown here is derived from an EMBL/GenBank/DDBJ whole genome shotgun (WGS) entry which is preliminary data.</text>
</comment>
<name>A0ABP3TYW9_9CLOT</name>
<keyword evidence="1" id="KW-1133">Transmembrane helix</keyword>
<keyword evidence="3" id="KW-1185">Reference proteome</keyword>
<sequence>MKVLEKITIKANKRTLFILGGALWSFSGGRILTLGYRDLFKNVKNPIGFLIISSIVFFVFYKFVFSKMVDKHKKRVINSDLVKHCIFSFFDLKGYLIMAFMITGGISLKNSGIVNPVYLGSFYLGLGLALFISGILFLVSGVNFKKVKLQYTK</sequence>
<evidence type="ECO:0000256" key="1">
    <source>
        <dbReference type="SAM" id="Phobius"/>
    </source>
</evidence>
<keyword evidence="1" id="KW-0472">Membrane</keyword>